<accession>A0A6S7HGM3</accession>
<dbReference type="AlphaFoldDB" id="A0A6S7HGM3"/>
<organism evidence="1 2">
    <name type="scientific">Paramuricea clavata</name>
    <name type="common">Red gorgonian</name>
    <name type="synonym">Violescent sea-whip</name>
    <dbReference type="NCBI Taxonomy" id="317549"/>
    <lineage>
        <taxon>Eukaryota</taxon>
        <taxon>Metazoa</taxon>
        <taxon>Cnidaria</taxon>
        <taxon>Anthozoa</taxon>
        <taxon>Octocorallia</taxon>
        <taxon>Malacalcyonacea</taxon>
        <taxon>Plexauridae</taxon>
        <taxon>Paramuricea</taxon>
    </lineage>
</organism>
<dbReference type="EMBL" id="CACRXK020004839">
    <property type="protein sequence ID" value="CAB4004234.1"/>
    <property type="molecule type" value="Genomic_DNA"/>
</dbReference>
<dbReference type="Proteomes" id="UP001152795">
    <property type="component" value="Unassembled WGS sequence"/>
</dbReference>
<feature type="non-terminal residue" evidence="1">
    <location>
        <position position="159"/>
    </location>
</feature>
<protein>
    <submittedName>
        <fullName evidence="1">Uncharacterized protein</fullName>
    </submittedName>
</protein>
<reference evidence="1" key="1">
    <citation type="submission" date="2020-04" db="EMBL/GenBank/DDBJ databases">
        <authorList>
            <person name="Alioto T."/>
            <person name="Alioto T."/>
            <person name="Gomez Garrido J."/>
        </authorList>
    </citation>
    <scope>NUCLEOTIDE SEQUENCE</scope>
    <source>
        <strain evidence="1">A484AB</strain>
    </source>
</reference>
<gene>
    <name evidence="1" type="ORF">PACLA_8A030680</name>
</gene>
<name>A0A6S7HGM3_PARCT</name>
<evidence type="ECO:0000313" key="2">
    <source>
        <dbReference type="Proteomes" id="UP001152795"/>
    </source>
</evidence>
<keyword evidence="2" id="KW-1185">Reference proteome</keyword>
<evidence type="ECO:0000313" key="1">
    <source>
        <dbReference type="EMBL" id="CAB4004234.1"/>
    </source>
</evidence>
<comment type="caution">
    <text evidence="1">The sequence shown here is derived from an EMBL/GenBank/DDBJ whole genome shotgun (WGS) entry which is preliminary data.</text>
</comment>
<sequence>MTGSVAFVRIADAIPFSFLSDDDFLLELLEHDSRLSLNIDSFNDLLFNPFSLNSPILNLNYLDPDQQFFSSYIPNNTKYLLGDEFISLYSDKHDSFSLNHFNVRSLRHNFDKFTDYLHLLSYPFSVIGLTETWLSDTEVDQCKLVDYNIIMCNRINRQG</sequence>
<proteinExistence type="predicted"/>